<dbReference type="EMBL" id="VSSQ01031924">
    <property type="protein sequence ID" value="MPM83012.1"/>
    <property type="molecule type" value="Genomic_DNA"/>
</dbReference>
<evidence type="ECO:0000313" key="1">
    <source>
        <dbReference type="EMBL" id="MPM83012.1"/>
    </source>
</evidence>
<gene>
    <name evidence="1" type="ORF">SDC9_130075</name>
</gene>
<accession>A0A645D2P0</accession>
<protein>
    <submittedName>
        <fullName evidence="1">Uncharacterized protein</fullName>
    </submittedName>
</protein>
<reference evidence="1" key="1">
    <citation type="submission" date="2019-08" db="EMBL/GenBank/DDBJ databases">
        <authorList>
            <person name="Kucharzyk K."/>
            <person name="Murdoch R.W."/>
            <person name="Higgins S."/>
            <person name="Loffler F."/>
        </authorList>
    </citation>
    <scope>NUCLEOTIDE SEQUENCE</scope>
</reference>
<proteinExistence type="predicted"/>
<organism evidence="1">
    <name type="scientific">bioreactor metagenome</name>
    <dbReference type="NCBI Taxonomy" id="1076179"/>
    <lineage>
        <taxon>unclassified sequences</taxon>
        <taxon>metagenomes</taxon>
        <taxon>ecological metagenomes</taxon>
    </lineage>
</organism>
<dbReference type="AlphaFoldDB" id="A0A645D2P0"/>
<comment type="caution">
    <text evidence="1">The sequence shown here is derived from an EMBL/GenBank/DDBJ whole genome shotgun (WGS) entry which is preliminary data.</text>
</comment>
<sequence>MDLGSGIEEKREVERIDVSESFEPSDVYFNKPVDYQSVYFFCPNFNYNVRFI</sequence>
<name>A0A645D2P0_9ZZZZ</name>